<dbReference type="PANTHER" id="PTHR33254">
    <property type="entry name" value="4-HYDROXY-4-METHYL-2-OXOGLUTARATE ALDOLASE 3-RELATED"/>
    <property type="match status" value="1"/>
</dbReference>
<dbReference type="GO" id="GO:0046872">
    <property type="term" value="F:metal ion binding"/>
    <property type="evidence" value="ECO:0007669"/>
    <property type="project" value="UniProtKB-KW"/>
</dbReference>
<accession>A0A1W1C5G1</accession>
<dbReference type="NCBIfam" id="TIGR01935">
    <property type="entry name" value="NOT-MenG"/>
    <property type="match status" value="1"/>
</dbReference>
<protein>
    <recommendedName>
        <fullName evidence="9">Oxaloacetate decarboxylase</fullName>
        <ecNumber evidence="5">4.1.1.112</ecNumber>
        <ecNumber evidence="4">4.1.3.17</ecNumber>
    </recommendedName>
</protein>
<dbReference type="GO" id="GO:0051252">
    <property type="term" value="P:regulation of RNA metabolic process"/>
    <property type="evidence" value="ECO:0007669"/>
    <property type="project" value="InterPro"/>
</dbReference>
<dbReference type="EC" id="4.1.3.17" evidence="4"/>
<dbReference type="InterPro" id="IPR005493">
    <property type="entry name" value="RraA/RraA-like"/>
</dbReference>
<evidence type="ECO:0000256" key="9">
    <source>
        <dbReference type="ARBA" id="ARBA00032305"/>
    </source>
</evidence>
<evidence type="ECO:0000313" key="11">
    <source>
        <dbReference type="EMBL" id="SFV60942.1"/>
    </source>
</evidence>
<proteinExistence type="inferred from homology"/>
<keyword evidence="7" id="KW-0456">Lyase</keyword>
<sequence length="159" mass="17134">MSFSTADLCDKYGESVAVLETNLNSYGGKTSFFGEMVTIKLDEDNGDLVTMLRDEKGNGRVVVVDVEANYCAVVGDTLMGFAKKNGWSGIVINGFVRDIKITKTISVGLMALGTCPRKSPKKSPSQLGIELNFGGVDFKRGAYLYADEDGVIVSDNILK</sequence>
<dbReference type="Gene3D" id="3.50.30.40">
    <property type="entry name" value="Ribonuclease E inhibitor RraA/RraA-like"/>
    <property type="match status" value="1"/>
</dbReference>
<organism evidence="11">
    <name type="scientific">hydrothermal vent metagenome</name>
    <dbReference type="NCBI Taxonomy" id="652676"/>
    <lineage>
        <taxon>unclassified sequences</taxon>
        <taxon>metagenomes</taxon>
        <taxon>ecological metagenomes</taxon>
    </lineage>
</organism>
<keyword evidence="6" id="KW-0479">Metal-binding</keyword>
<dbReference type="EMBL" id="FPHE01000103">
    <property type="protein sequence ID" value="SFV60942.1"/>
    <property type="molecule type" value="Genomic_DNA"/>
</dbReference>
<comment type="similarity">
    <text evidence="2">Belongs to the class II aldolase/RraA-like family.</text>
</comment>
<comment type="subunit">
    <text evidence="3">Homotrimer.</text>
</comment>
<evidence type="ECO:0000256" key="8">
    <source>
        <dbReference type="ARBA" id="ARBA00025046"/>
    </source>
</evidence>
<evidence type="ECO:0000256" key="7">
    <source>
        <dbReference type="ARBA" id="ARBA00023239"/>
    </source>
</evidence>
<evidence type="ECO:0000256" key="3">
    <source>
        <dbReference type="ARBA" id="ARBA00011233"/>
    </source>
</evidence>
<name>A0A1W1C5G1_9ZZZZ</name>
<comment type="catalytic activity">
    <reaction evidence="1">
        <text>4-hydroxy-4-methyl-2-oxoglutarate = 2 pyruvate</text>
        <dbReference type="Rhea" id="RHEA:22748"/>
        <dbReference type="ChEBI" id="CHEBI:15361"/>
        <dbReference type="ChEBI" id="CHEBI:58276"/>
        <dbReference type="EC" id="4.1.3.17"/>
    </reaction>
</comment>
<dbReference type="InterPro" id="IPR010203">
    <property type="entry name" value="RraA"/>
</dbReference>
<evidence type="ECO:0000256" key="2">
    <source>
        <dbReference type="ARBA" id="ARBA00008621"/>
    </source>
</evidence>
<gene>
    <name evidence="11" type="ORF">MNB_SV-12-1171</name>
</gene>
<dbReference type="PANTHER" id="PTHR33254:SF4">
    <property type="entry name" value="4-HYDROXY-4-METHYL-2-OXOGLUTARATE ALDOLASE 3-RELATED"/>
    <property type="match status" value="1"/>
</dbReference>
<dbReference type="InterPro" id="IPR036704">
    <property type="entry name" value="RraA/RraA-like_sf"/>
</dbReference>
<comment type="catalytic activity">
    <reaction evidence="10">
        <text>oxaloacetate + H(+) = pyruvate + CO2</text>
        <dbReference type="Rhea" id="RHEA:15641"/>
        <dbReference type="ChEBI" id="CHEBI:15361"/>
        <dbReference type="ChEBI" id="CHEBI:15378"/>
        <dbReference type="ChEBI" id="CHEBI:16452"/>
        <dbReference type="ChEBI" id="CHEBI:16526"/>
        <dbReference type="EC" id="4.1.1.112"/>
    </reaction>
</comment>
<evidence type="ECO:0000256" key="10">
    <source>
        <dbReference type="ARBA" id="ARBA00047973"/>
    </source>
</evidence>
<dbReference type="GO" id="GO:0047443">
    <property type="term" value="F:4-hydroxy-4-methyl-2-oxoglutarate aldolase activity"/>
    <property type="evidence" value="ECO:0007669"/>
    <property type="project" value="UniProtKB-EC"/>
</dbReference>
<dbReference type="SUPFAM" id="SSF89562">
    <property type="entry name" value="RraA-like"/>
    <property type="match status" value="1"/>
</dbReference>
<dbReference type="CDD" id="cd16841">
    <property type="entry name" value="RraA_family"/>
    <property type="match status" value="1"/>
</dbReference>
<evidence type="ECO:0000256" key="1">
    <source>
        <dbReference type="ARBA" id="ARBA00001342"/>
    </source>
</evidence>
<dbReference type="GO" id="GO:0008428">
    <property type="term" value="F:ribonuclease inhibitor activity"/>
    <property type="evidence" value="ECO:0007669"/>
    <property type="project" value="InterPro"/>
</dbReference>
<dbReference type="NCBIfam" id="NF006875">
    <property type="entry name" value="PRK09372.1"/>
    <property type="match status" value="1"/>
</dbReference>
<comment type="function">
    <text evidence="8">Catalyzes the aldol cleavage of 4-hydroxy-4-methyl-2-oxoglutarate (HMG) into 2 molecules of pyruvate. Also contains a secondary oxaloacetate (OAA) decarboxylase activity due to the common pyruvate enolate transition state formed following C-C bond cleavage in the retro-aldol and decarboxylation reactions.</text>
</comment>
<dbReference type="GO" id="GO:0008948">
    <property type="term" value="F:oxaloacetate decarboxylase activity"/>
    <property type="evidence" value="ECO:0007669"/>
    <property type="project" value="UniProtKB-EC"/>
</dbReference>
<evidence type="ECO:0000256" key="4">
    <source>
        <dbReference type="ARBA" id="ARBA00012213"/>
    </source>
</evidence>
<evidence type="ECO:0000256" key="5">
    <source>
        <dbReference type="ARBA" id="ARBA00012947"/>
    </source>
</evidence>
<dbReference type="EC" id="4.1.1.112" evidence="5"/>
<reference evidence="11" key="1">
    <citation type="submission" date="2016-10" db="EMBL/GenBank/DDBJ databases">
        <authorList>
            <person name="de Groot N.N."/>
        </authorList>
    </citation>
    <scope>NUCLEOTIDE SEQUENCE</scope>
</reference>
<dbReference type="AlphaFoldDB" id="A0A1W1C5G1"/>
<dbReference type="Pfam" id="PF03737">
    <property type="entry name" value="RraA-like"/>
    <property type="match status" value="1"/>
</dbReference>
<evidence type="ECO:0000256" key="6">
    <source>
        <dbReference type="ARBA" id="ARBA00022723"/>
    </source>
</evidence>